<dbReference type="EMBL" id="LPXO01000006">
    <property type="protein sequence ID" value="KUF10492.1"/>
    <property type="molecule type" value="Genomic_DNA"/>
</dbReference>
<comment type="caution">
    <text evidence="2">The sequence shown here is derived from an EMBL/GenBank/DDBJ whole genome shotgun (WGS) entry which is preliminary data.</text>
</comment>
<proteinExistence type="predicted"/>
<name>A0A0W7WIQ3_9RHOB</name>
<evidence type="ECO:0000256" key="1">
    <source>
        <dbReference type="SAM" id="SignalP"/>
    </source>
</evidence>
<feature type="chain" id="PRO_5006936349" evidence="1">
    <location>
        <begin position="27"/>
        <end position="145"/>
    </location>
</feature>
<keyword evidence="1" id="KW-0732">Signal</keyword>
<sequence length="145" mass="16198">MLRHPLARLLAATTVAATLAAAPARAEDDTLRTLAGVAATALVLGAILDHVQDGTVEAHHTGRKHHHYGARKGWHRPALPRHCIRAVGRHKTWHVLGGRCLKRHYPAAHLLPKRCALRAWHKGRHRTVYRIGCLRHSGFVLTRRH</sequence>
<dbReference type="Proteomes" id="UP000054396">
    <property type="component" value="Unassembled WGS sequence"/>
</dbReference>
<organism evidence="2 3">
    <name type="scientific">Pseudoponticoccus marisrubri</name>
    <dbReference type="NCBI Taxonomy" id="1685382"/>
    <lineage>
        <taxon>Bacteria</taxon>
        <taxon>Pseudomonadati</taxon>
        <taxon>Pseudomonadota</taxon>
        <taxon>Alphaproteobacteria</taxon>
        <taxon>Rhodobacterales</taxon>
        <taxon>Roseobacteraceae</taxon>
        <taxon>Pseudoponticoccus</taxon>
    </lineage>
</organism>
<dbReference type="RefSeq" id="WP_058862331.1">
    <property type="nucleotide sequence ID" value="NZ_LPXO01000006.1"/>
</dbReference>
<feature type="signal peptide" evidence="1">
    <location>
        <begin position="1"/>
        <end position="26"/>
    </location>
</feature>
<keyword evidence="3" id="KW-1185">Reference proteome</keyword>
<reference evidence="2 3" key="1">
    <citation type="submission" date="2015-12" db="EMBL/GenBank/DDBJ databases">
        <authorList>
            <person name="Shamseldin A."/>
            <person name="Moawad H."/>
            <person name="Abd El-Rahim W.M."/>
            <person name="Sadowsky M.J."/>
        </authorList>
    </citation>
    <scope>NUCLEOTIDE SEQUENCE [LARGE SCALE GENOMIC DNA]</scope>
    <source>
        <strain evidence="2 3">SJ5A-1</strain>
    </source>
</reference>
<evidence type="ECO:0000313" key="3">
    <source>
        <dbReference type="Proteomes" id="UP000054396"/>
    </source>
</evidence>
<dbReference type="AlphaFoldDB" id="A0A0W7WIQ3"/>
<dbReference type="STRING" id="1685382.AVJ23_11450"/>
<gene>
    <name evidence="2" type="ORF">AVJ23_11450</name>
</gene>
<accession>A0A0W7WIQ3</accession>
<dbReference type="OrthoDB" id="7876829at2"/>
<evidence type="ECO:0000313" key="2">
    <source>
        <dbReference type="EMBL" id="KUF10492.1"/>
    </source>
</evidence>
<protein>
    <submittedName>
        <fullName evidence="2">Uncharacterized protein</fullName>
    </submittedName>
</protein>